<keyword evidence="1" id="KW-0067">ATP-binding</keyword>
<evidence type="ECO:0000259" key="3">
    <source>
        <dbReference type="Pfam" id="PF21530"/>
    </source>
</evidence>
<keyword evidence="1" id="KW-0227">DNA damage</keyword>
<evidence type="ECO:0000313" key="4">
    <source>
        <dbReference type="EMBL" id="KAG7583709.1"/>
    </source>
</evidence>
<dbReference type="InterPro" id="IPR010285">
    <property type="entry name" value="DNA_helicase_pif1-like_DEAD"/>
</dbReference>
<evidence type="ECO:0000313" key="5">
    <source>
        <dbReference type="Proteomes" id="UP000694251"/>
    </source>
</evidence>
<dbReference type="GO" id="GO:0016787">
    <property type="term" value="F:hydrolase activity"/>
    <property type="evidence" value="ECO:0007669"/>
    <property type="project" value="UniProtKB-KW"/>
</dbReference>
<proteinExistence type="inferred from homology"/>
<keyword evidence="1" id="KW-0233">DNA recombination</keyword>
<accession>A0A8T2BCB9</accession>
<comment type="similarity">
    <text evidence="1">Belongs to the helicase family.</text>
</comment>
<dbReference type="GO" id="GO:0005524">
    <property type="term" value="F:ATP binding"/>
    <property type="evidence" value="ECO:0007669"/>
    <property type="project" value="UniProtKB-KW"/>
</dbReference>
<feature type="domain" description="DNA helicase Pif1-like DEAD-box helicase" evidence="2">
    <location>
        <begin position="107"/>
        <end position="288"/>
    </location>
</feature>
<dbReference type="Pfam" id="PF21530">
    <property type="entry name" value="Pif1_2B_dom"/>
    <property type="match status" value="1"/>
</dbReference>
<comment type="cofactor">
    <cofactor evidence="1">
        <name>Mg(2+)</name>
        <dbReference type="ChEBI" id="CHEBI:18420"/>
    </cofactor>
</comment>
<reference evidence="4 5" key="1">
    <citation type="submission" date="2020-12" db="EMBL/GenBank/DDBJ databases">
        <title>Concerted genomic and epigenomic changes stabilize Arabidopsis allopolyploids.</title>
        <authorList>
            <person name="Chen Z."/>
        </authorList>
    </citation>
    <scope>NUCLEOTIDE SEQUENCE [LARGE SCALE GENOMIC DNA]</scope>
    <source>
        <strain evidence="4">As9502</strain>
        <tissue evidence="4">Leaf</tissue>
    </source>
</reference>
<sequence length="547" mass="60817">MFYSLPADGLALTFRESVPKFQMVTVAKDDSYLQYERKTISELLSSMEIGKVRVVCTIYGIDTDWAWYYFSCRNCNKKDGVIKSEGVKIDDGVSVNGLKVDVKPVEKLMTAIRSRGDIVLNVASSGIASLLLEGGRTAHSRFAIPLTPDEYSVCKIPKKSDLADLIRKAKLIIWDEAPMMSKWCFESLDKSFCDIIGNIDSKVFGGKVVVFGGDFRQVLPVITGAGRAEIVMAALNASYLWDHCKVLKLTKNMRLLRNDLSVEEAKDIKEFSDWLLAVGDGRISEPNDGEALIDIPEELLITQADNPIESISLEIYGDPAKLKEKDAKFFQKRAILAPTNEDVNTINQYLLEKLDGEAMLFLSADSIDPEDSDSLRNPVITPDFLNSIRLSGLPHHALSLKIGAPIMLLRNIDPKGGLCNGTRLQVTQMTPRVLEAKVITGDRIGDIVLIPLIVITPSDTKLPFRMRRRQFPVSLAFAMTINKSQGQSLERVGLYLPKPVFSHGQLYVALSRVTSKKGLKILILDKEGKIAKQTTNVVFKEVFQNID</sequence>
<organism evidence="4 5">
    <name type="scientific">Arabidopsis suecica</name>
    <name type="common">Swedish thale-cress</name>
    <name type="synonym">Cardaminopsis suecica</name>
    <dbReference type="NCBI Taxonomy" id="45249"/>
    <lineage>
        <taxon>Eukaryota</taxon>
        <taxon>Viridiplantae</taxon>
        <taxon>Streptophyta</taxon>
        <taxon>Embryophyta</taxon>
        <taxon>Tracheophyta</taxon>
        <taxon>Spermatophyta</taxon>
        <taxon>Magnoliopsida</taxon>
        <taxon>eudicotyledons</taxon>
        <taxon>Gunneridae</taxon>
        <taxon>Pentapetalae</taxon>
        <taxon>rosids</taxon>
        <taxon>malvids</taxon>
        <taxon>Brassicales</taxon>
        <taxon>Brassicaceae</taxon>
        <taxon>Camelineae</taxon>
        <taxon>Arabidopsis</taxon>
    </lineage>
</organism>
<dbReference type="Proteomes" id="UP000694251">
    <property type="component" value="Chromosome 8"/>
</dbReference>
<dbReference type="GO" id="GO:0006310">
    <property type="term" value="P:DNA recombination"/>
    <property type="evidence" value="ECO:0007669"/>
    <property type="project" value="UniProtKB-KW"/>
</dbReference>
<dbReference type="Pfam" id="PF05970">
    <property type="entry name" value="PIF1"/>
    <property type="match status" value="1"/>
</dbReference>
<comment type="catalytic activity">
    <reaction evidence="1">
        <text>ATP + H2O = ADP + phosphate + H(+)</text>
        <dbReference type="Rhea" id="RHEA:13065"/>
        <dbReference type="ChEBI" id="CHEBI:15377"/>
        <dbReference type="ChEBI" id="CHEBI:15378"/>
        <dbReference type="ChEBI" id="CHEBI:30616"/>
        <dbReference type="ChEBI" id="CHEBI:43474"/>
        <dbReference type="ChEBI" id="CHEBI:456216"/>
        <dbReference type="EC" id="5.6.2.3"/>
    </reaction>
</comment>
<name>A0A8T2BCB9_ARASU</name>
<dbReference type="GO" id="GO:0000723">
    <property type="term" value="P:telomere maintenance"/>
    <property type="evidence" value="ECO:0007669"/>
    <property type="project" value="InterPro"/>
</dbReference>
<dbReference type="EMBL" id="JAEFBJ010000008">
    <property type="protein sequence ID" value="KAG7583709.1"/>
    <property type="molecule type" value="Genomic_DNA"/>
</dbReference>
<dbReference type="GO" id="GO:0006281">
    <property type="term" value="P:DNA repair"/>
    <property type="evidence" value="ECO:0007669"/>
    <property type="project" value="UniProtKB-KW"/>
</dbReference>
<dbReference type="FunFam" id="3.40.50.300:FF:002884">
    <property type="entry name" value="ATP-dependent DNA helicase"/>
    <property type="match status" value="1"/>
</dbReference>
<keyword evidence="5" id="KW-1185">Reference proteome</keyword>
<dbReference type="AlphaFoldDB" id="A0A8T2BCB9"/>
<keyword evidence="1" id="KW-0234">DNA repair</keyword>
<dbReference type="InterPro" id="IPR049163">
    <property type="entry name" value="Pif1-like_2B_dom"/>
</dbReference>
<gene>
    <name evidence="4" type="ORF">ISN44_As08g032270</name>
</gene>
<comment type="caution">
    <text evidence="4">The sequence shown here is derived from an EMBL/GenBank/DDBJ whole genome shotgun (WGS) entry which is preliminary data.</text>
</comment>
<dbReference type="PANTHER" id="PTHR10492">
    <property type="match status" value="1"/>
</dbReference>
<dbReference type="EC" id="5.6.2.3" evidence="1"/>
<evidence type="ECO:0000256" key="1">
    <source>
        <dbReference type="RuleBase" id="RU363044"/>
    </source>
</evidence>
<evidence type="ECO:0000259" key="2">
    <source>
        <dbReference type="Pfam" id="PF05970"/>
    </source>
</evidence>
<dbReference type="OrthoDB" id="1097277at2759"/>
<dbReference type="CDD" id="cd18809">
    <property type="entry name" value="SF1_C_RecD"/>
    <property type="match status" value="1"/>
</dbReference>
<dbReference type="GO" id="GO:0043139">
    <property type="term" value="F:5'-3' DNA helicase activity"/>
    <property type="evidence" value="ECO:0007669"/>
    <property type="project" value="UniProtKB-EC"/>
</dbReference>
<keyword evidence="1 4" id="KW-0347">Helicase</keyword>
<feature type="domain" description="DNA helicase Pif1-like 2B" evidence="3">
    <location>
        <begin position="383"/>
        <end position="429"/>
    </location>
</feature>
<dbReference type="PANTHER" id="PTHR10492:SF101">
    <property type="entry name" value="ATP-DEPENDENT DNA HELICASE"/>
    <property type="match status" value="1"/>
</dbReference>
<keyword evidence="1" id="KW-0378">Hydrolase</keyword>
<protein>
    <recommendedName>
        <fullName evidence="1">ATP-dependent DNA helicase</fullName>
        <ecNumber evidence="1">5.6.2.3</ecNumber>
    </recommendedName>
</protein>
<keyword evidence="1" id="KW-0547">Nucleotide-binding</keyword>